<evidence type="ECO:0000313" key="3">
    <source>
        <dbReference type="Proteomes" id="UP000287605"/>
    </source>
</evidence>
<organism evidence="2 3">
    <name type="scientific">Vagococcus elongatus</name>
    <dbReference type="NCBI Taxonomy" id="180344"/>
    <lineage>
        <taxon>Bacteria</taxon>
        <taxon>Bacillati</taxon>
        <taxon>Bacillota</taxon>
        <taxon>Bacilli</taxon>
        <taxon>Lactobacillales</taxon>
        <taxon>Enterococcaceae</taxon>
        <taxon>Vagococcus</taxon>
    </lineage>
</organism>
<evidence type="ECO:0000313" key="2">
    <source>
        <dbReference type="EMBL" id="RSU09580.1"/>
    </source>
</evidence>
<dbReference type="EMBL" id="NGKA01000020">
    <property type="protein sequence ID" value="RSU09580.1"/>
    <property type="molecule type" value="Genomic_DNA"/>
</dbReference>
<reference evidence="2 3" key="1">
    <citation type="submission" date="2017-05" db="EMBL/GenBank/DDBJ databases">
        <title>Vagococcus spp. assemblies.</title>
        <authorList>
            <person name="Gulvik C.A."/>
        </authorList>
    </citation>
    <scope>NUCLEOTIDE SEQUENCE [LARGE SCALE GENOMIC DNA]</scope>
    <source>
        <strain evidence="2 3">CCUG 51432</strain>
    </source>
</reference>
<dbReference type="RefSeq" id="WP_126809831.1">
    <property type="nucleotide sequence ID" value="NZ_NGKA01000020.1"/>
</dbReference>
<evidence type="ECO:0000256" key="1">
    <source>
        <dbReference type="SAM" id="SignalP"/>
    </source>
</evidence>
<gene>
    <name evidence="2" type="ORF">CBF29_11285</name>
</gene>
<dbReference type="OrthoDB" id="2174819at2"/>
<keyword evidence="3" id="KW-1185">Reference proteome</keyword>
<sequence length="411" mass="45222">MKQRIFFGLVLTLSVIVGMFSFSGNVDAAEVLTEEKTLASGTWTVTTEDGRQMIKKSKQVYELTNESAIICTSSCSITLKLETSQPLQIKKIAVQGNLYIDGKGSSLQVHNDSGVAIDVRKILTVKSNINVEAIGPQFGVKAHKVDVKDNSSVTAIATADDGIGVYGDYLYAICRNSKLYGEGSVSGVYGTKKVKACSEGAIIHGVTLSPEGVHSAVHSESYIKALCKGKIIEEYQVIPFTITANEPVIMAHYQAVANNMVDAKNYIWASNPQGVYYEPSVGGLLGDPSLGSQESIFIEGVRSGKVCNPKERVCLDCKADSQHIVRFNNARSSFTQKVIVRHYERDEEGDYFEIETRELEMAINEPFIISDYYLSDLGEYILDNVEPANDFIVEYSSIPIEVNYYYSPVTR</sequence>
<keyword evidence="1" id="KW-0732">Signal</keyword>
<accession>A0A430AN43</accession>
<feature type="signal peptide" evidence="1">
    <location>
        <begin position="1"/>
        <end position="28"/>
    </location>
</feature>
<comment type="caution">
    <text evidence="2">The sequence shown here is derived from an EMBL/GenBank/DDBJ whole genome shotgun (WGS) entry which is preliminary data.</text>
</comment>
<name>A0A430AN43_9ENTE</name>
<dbReference type="AlphaFoldDB" id="A0A430AN43"/>
<proteinExistence type="predicted"/>
<dbReference type="Proteomes" id="UP000287605">
    <property type="component" value="Unassembled WGS sequence"/>
</dbReference>
<feature type="chain" id="PRO_5019093508" evidence="1">
    <location>
        <begin position="29"/>
        <end position="411"/>
    </location>
</feature>
<protein>
    <submittedName>
        <fullName evidence="2">Uncharacterized protein</fullName>
    </submittedName>
</protein>